<comment type="caution">
    <text evidence="1">The sequence shown here is derived from an EMBL/GenBank/DDBJ whole genome shotgun (WGS) entry which is preliminary data.</text>
</comment>
<accession>A0ACC2ZXQ2</accession>
<name>A0ACC2ZXQ2_9EURO</name>
<proteinExistence type="predicted"/>
<organism evidence="1 2">
    <name type="scientific">Neophaeococcomyces mojaviensis</name>
    <dbReference type="NCBI Taxonomy" id="3383035"/>
    <lineage>
        <taxon>Eukaryota</taxon>
        <taxon>Fungi</taxon>
        <taxon>Dikarya</taxon>
        <taxon>Ascomycota</taxon>
        <taxon>Pezizomycotina</taxon>
        <taxon>Eurotiomycetes</taxon>
        <taxon>Chaetothyriomycetidae</taxon>
        <taxon>Chaetothyriales</taxon>
        <taxon>Chaetothyriales incertae sedis</taxon>
        <taxon>Neophaeococcomyces</taxon>
    </lineage>
</organism>
<evidence type="ECO:0000313" key="2">
    <source>
        <dbReference type="Proteomes" id="UP001172386"/>
    </source>
</evidence>
<reference evidence="1" key="1">
    <citation type="submission" date="2022-10" db="EMBL/GenBank/DDBJ databases">
        <title>Culturing micro-colonial fungi from biological soil crusts in the Mojave desert and describing Neophaeococcomyces mojavensis, and introducing the new genera and species Taxawa tesnikishii.</title>
        <authorList>
            <person name="Kurbessoian T."/>
            <person name="Stajich J.E."/>
        </authorList>
    </citation>
    <scope>NUCLEOTIDE SEQUENCE</scope>
    <source>
        <strain evidence="1">JES_112</strain>
    </source>
</reference>
<evidence type="ECO:0000313" key="1">
    <source>
        <dbReference type="EMBL" id="KAJ9652401.1"/>
    </source>
</evidence>
<keyword evidence="2" id="KW-1185">Reference proteome</keyword>
<gene>
    <name evidence="1" type="ORF">H2198_008322</name>
</gene>
<dbReference type="EMBL" id="JAPDRQ010000200">
    <property type="protein sequence ID" value="KAJ9652401.1"/>
    <property type="molecule type" value="Genomic_DNA"/>
</dbReference>
<sequence length="315" mass="35237">MAQQQLHLLDLPNEILVHILTPFSTQSLLPVTLICSKVHNIVLRILHYRLLLAAAAPEYKIILEAYHPSRRYTRPYLFCEYLGTDGLSSKHEGEGSLYEDCEGIAGRLGKLGALYSRFRPEHPDVEGTIPMRRIAGAAPVLTQPPGDTGGTGWSQSTGPTTPIYRNAGDGGTKKVIHTINLDDGELFGQFCAYASLVRLGPRRGVFLSTVNIVEHGQGTIRVWRQWLIDRCAELYEAELSGTSSKKLDQTLTTRFPTFLSDPTILWTDYKRNVGLRVQVRHRNSAVYGMDNLDDESLACDVEIQGKLKSEFRRVQ</sequence>
<dbReference type="Proteomes" id="UP001172386">
    <property type="component" value="Unassembled WGS sequence"/>
</dbReference>
<protein>
    <submittedName>
        <fullName evidence="1">Uncharacterized protein</fullName>
    </submittedName>
</protein>